<dbReference type="AlphaFoldDB" id="A0A4Y4BDF2"/>
<comment type="caution">
    <text evidence="1">The sequence shown here is derived from an EMBL/GenBank/DDBJ whole genome shotgun (WGS) entry which is preliminary data.</text>
</comment>
<dbReference type="EMBL" id="BJNQ01000063">
    <property type="protein sequence ID" value="GEC77124.1"/>
    <property type="molecule type" value="Genomic_DNA"/>
</dbReference>
<evidence type="ECO:0000313" key="2">
    <source>
        <dbReference type="Proteomes" id="UP000317410"/>
    </source>
</evidence>
<dbReference type="Proteomes" id="UP000317410">
    <property type="component" value="Unassembled WGS sequence"/>
</dbReference>
<evidence type="ECO:0000313" key="1">
    <source>
        <dbReference type="EMBL" id="GEC77124.1"/>
    </source>
</evidence>
<sequence>MTEPISPTESFTMPTSARDIVSLWPSYSFMSRWALDVLRWGMSDGGVEALLAQLRDAQRMQVEANLRRRFLIAFMRERLPASQRVSLQRIAEVAGMSISGVRTAYSDADVEVLDELIVELKKEDDR</sequence>
<protein>
    <submittedName>
        <fullName evidence="1">Uncharacterized protein</fullName>
    </submittedName>
</protein>
<organism evidence="1 2">
    <name type="scientific">Microbacterium maritypicum</name>
    <name type="common">Microbacterium liquefaciens</name>
    <dbReference type="NCBI Taxonomy" id="33918"/>
    <lineage>
        <taxon>Bacteria</taxon>
        <taxon>Bacillati</taxon>
        <taxon>Actinomycetota</taxon>
        <taxon>Actinomycetes</taxon>
        <taxon>Micrococcales</taxon>
        <taxon>Microbacteriaceae</taxon>
        <taxon>Microbacterium</taxon>
    </lineage>
</organism>
<reference evidence="1 2" key="1">
    <citation type="submission" date="2019-06" db="EMBL/GenBank/DDBJ databases">
        <title>Whole genome shotgun sequence of Microbacterium liquefaciens NBRC 15037.</title>
        <authorList>
            <person name="Hosoyama A."/>
            <person name="Uohara A."/>
            <person name="Ohji S."/>
            <person name="Ichikawa N."/>
        </authorList>
    </citation>
    <scope>NUCLEOTIDE SEQUENCE [LARGE SCALE GENOMIC DNA]</scope>
    <source>
        <strain evidence="1 2">NBRC 15037</strain>
    </source>
</reference>
<proteinExistence type="predicted"/>
<gene>
    <name evidence="1" type="ORF">MLI01_32690</name>
</gene>
<name>A0A4Y4BDF2_MICMQ</name>
<dbReference type="RefSeq" id="WP_141388412.1">
    <property type="nucleotide sequence ID" value="NZ_BJNQ01000063.1"/>
</dbReference>
<accession>A0A4Y4BDF2</accession>